<protein>
    <submittedName>
        <fullName evidence="2">Putative epoxide hydrolase</fullName>
    </submittedName>
</protein>
<evidence type="ECO:0000259" key="1">
    <source>
        <dbReference type="Pfam" id="PF00561"/>
    </source>
</evidence>
<dbReference type="SUPFAM" id="SSF53474">
    <property type="entry name" value="alpha/beta-Hydrolases"/>
    <property type="match status" value="1"/>
</dbReference>
<dbReference type="PRINTS" id="PR00412">
    <property type="entry name" value="EPOXHYDRLASE"/>
</dbReference>
<dbReference type="AlphaFoldDB" id="A0A194WU40"/>
<keyword evidence="2" id="KW-0378">Hydrolase</keyword>
<dbReference type="OrthoDB" id="284184at2759"/>
<proteinExistence type="predicted"/>
<evidence type="ECO:0000313" key="3">
    <source>
        <dbReference type="Proteomes" id="UP000070700"/>
    </source>
</evidence>
<dbReference type="Proteomes" id="UP000070700">
    <property type="component" value="Unassembled WGS sequence"/>
</dbReference>
<gene>
    <name evidence="2" type="ORF">LY89DRAFT_594279</name>
</gene>
<dbReference type="InterPro" id="IPR050266">
    <property type="entry name" value="AB_hydrolase_sf"/>
</dbReference>
<dbReference type="PANTHER" id="PTHR43798">
    <property type="entry name" value="MONOACYLGLYCEROL LIPASE"/>
    <property type="match status" value="1"/>
</dbReference>
<organism evidence="2 3">
    <name type="scientific">Mollisia scopiformis</name>
    <name type="common">Conifer needle endophyte fungus</name>
    <name type="synonym">Phialocephala scopiformis</name>
    <dbReference type="NCBI Taxonomy" id="149040"/>
    <lineage>
        <taxon>Eukaryota</taxon>
        <taxon>Fungi</taxon>
        <taxon>Dikarya</taxon>
        <taxon>Ascomycota</taxon>
        <taxon>Pezizomycotina</taxon>
        <taxon>Leotiomycetes</taxon>
        <taxon>Helotiales</taxon>
        <taxon>Mollisiaceae</taxon>
        <taxon>Mollisia</taxon>
    </lineage>
</organism>
<dbReference type="InParanoid" id="A0A194WU40"/>
<reference evidence="2 3" key="1">
    <citation type="submission" date="2015-10" db="EMBL/GenBank/DDBJ databases">
        <title>Full genome of DAOMC 229536 Phialocephala scopiformis, a fungal endophyte of spruce producing the potent anti-insectan compound rugulosin.</title>
        <authorList>
            <consortium name="DOE Joint Genome Institute"/>
            <person name="Walker A.K."/>
            <person name="Frasz S.L."/>
            <person name="Seifert K.A."/>
            <person name="Miller J.D."/>
            <person name="Mondo S.J."/>
            <person name="Labutti K."/>
            <person name="Lipzen A."/>
            <person name="Dockter R."/>
            <person name="Kennedy M."/>
            <person name="Grigoriev I.V."/>
            <person name="Spatafora J.W."/>
        </authorList>
    </citation>
    <scope>NUCLEOTIDE SEQUENCE [LARGE SCALE GENOMIC DNA]</scope>
    <source>
        <strain evidence="2 3">CBS 120377</strain>
    </source>
</reference>
<dbReference type="RefSeq" id="XP_018065831.1">
    <property type="nucleotide sequence ID" value="XM_018209791.1"/>
</dbReference>
<dbReference type="GO" id="GO:0016020">
    <property type="term" value="C:membrane"/>
    <property type="evidence" value="ECO:0007669"/>
    <property type="project" value="TreeGrafter"/>
</dbReference>
<dbReference type="GO" id="GO:0046464">
    <property type="term" value="P:acylglycerol catabolic process"/>
    <property type="evidence" value="ECO:0007669"/>
    <property type="project" value="TreeGrafter"/>
</dbReference>
<dbReference type="InterPro" id="IPR029058">
    <property type="entry name" value="AB_hydrolase_fold"/>
</dbReference>
<dbReference type="Pfam" id="PF00561">
    <property type="entry name" value="Abhydrolase_1"/>
    <property type="match status" value="1"/>
</dbReference>
<feature type="domain" description="AB hydrolase-1" evidence="1">
    <location>
        <begin position="33"/>
        <end position="310"/>
    </location>
</feature>
<evidence type="ECO:0000313" key="2">
    <source>
        <dbReference type="EMBL" id="KUJ11476.1"/>
    </source>
</evidence>
<dbReference type="GO" id="GO:0047372">
    <property type="term" value="F:monoacylglycerol lipase activity"/>
    <property type="evidence" value="ECO:0007669"/>
    <property type="project" value="TreeGrafter"/>
</dbReference>
<dbReference type="PANTHER" id="PTHR43798:SF33">
    <property type="entry name" value="HYDROLASE, PUTATIVE (AFU_ORTHOLOGUE AFUA_2G14860)-RELATED"/>
    <property type="match status" value="1"/>
</dbReference>
<dbReference type="GeneID" id="28819517"/>
<keyword evidence="3" id="KW-1185">Reference proteome</keyword>
<dbReference type="STRING" id="149040.A0A194WU40"/>
<name>A0A194WU40_MOLSC</name>
<dbReference type="InterPro" id="IPR000073">
    <property type="entry name" value="AB_hydrolase_1"/>
</dbReference>
<dbReference type="KEGG" id="psco:LY89DRAFT_594279"/>
<sequence length="325" mass="36742">MATIAFPDDSKVVKLPSGANYSYAHIPAKAQNPTVLFLHGFPSSSFDWRHQVTYFSSHGFGVIAPDLLAYGETEKPTTLADYRGKKMAAEINELLDHVEVSKVHGVGHDWGSFMLSRFANYYPERFFSCSFLAVPYIAPGRSMSADPINVLTKQKLGYEMYGYRKFFEKEDAAQILKAHIESFLSLLYPAEPSIWREHIAPLGAVEAFATSDRIEKRGAYVTDEEMATHRRIMKDDYGPAMNWYKCAGQDLNLPDEQNGQPDPKLDMPALMIVAKEDPLSNALAINAMREHVTNLKVVEYKSGHWVQIEKKDEVNSTLEEFFRSL</sequence>
<dbReference type="Gene3D" id="3.40.50.1820">
    <property type="entry name" value="alpha/beta hydrolase"/>
    <property type="match status" value="1"/>
</dbReference>
<dbReference type="EMBL" id="KQ947426">
    <property type="protein sequence ID" value="KUJ11476.1"/>
    <property type="molecule type" value="Genomic_DNA"/>
</dbReference>
<accession>A0A194WU40</accession>
<dbReference type="InterPro" id="IPR000639">
    <property type="entry name" value="Epox_hydrolase-like"/>
</dbReference>